<dbReference type="AlphaFoldDB" id="A0A218VCS6"/>
<comment type="caution">
    <text evidence="1">The sequence shown here is derived from an EMBL/GenBank/DDBJ whole genome shotgun (WGS) entry which is preliminary data.</text>
</comment>
<organism evidence="1 2">
    <name type="scientific">Lonchura striata</name>
    <name type="common">white-rumped munia</name>
    <dbReference type="NCBI Taxonomy" id="40157"/>
    <lineage>
        <taxon>Eukaryota</taxon>
        <taxon>Metazoa</taxon>
        <taxon>Chordata</taxon>
        <taxon>Craniata</taxon>
        <taxon>Vertebrata</taxon>
        <taxon>Euteleostomi</taxon>
        <taxon>Archelosauria</taxon>
        <taxon>Archosauria</taxon>
        <taxon>Dinosauria</taxon>
        <taxon>Saurischia</taxon>
        <taxon>Theropoda</taxon>
        <taxon>Coelurosauria</taxon>
        <taxon>Aves</taxon>
        <taxon>Neognathae</taxon>
        <taxon>Neoaves</taxon>
        <taxon>Telluraves</taxon>
        <taxon>Australaves</taxon>
        <taxon>Passeriformes</taxon>
        <taxon>Passeroidea</taxon>
        <taxon>Estrildidae</taxon>
        <taxon>Estrildinae</taxon>
        <taxon>Lonchura</taxon>
    </lineage>
</organism>
<dbReference type="EMBL" id="MUZQ01000011">
    <property type="protein sequence ID" value="OWK63540.1"/>
    <property type="molecule type" value="Genomic_DNA"/>
</dbReference>
<evidence type="ECO:0000313" key="2">
    <source>
        <dbReference type="Proteomes" id="UP000197619"/>
    </source>
</evidence>
<gene>
    <name evidence="1" type="ORF">RLOC_00009745</name>
</gene>
<evidence type="ECO:0000313" key="1">
    <source>
        <dbReference type="EMBL" id="OWK63540.1"/>
    </source>
</evidence>
<name>A0A218VCS6_9PASE</name>
<keyword evidence="2" id="KW-1185">Reference proteome</keyword>
<dbReference type="Proteomes" id="UP000197619">
    <property type="component" value="Unassembled WGS sequence"/>
</dbReference>
<proteinExistence type="predicted"/>
<sequence length="67" mass="7269">MLGTGSRSSPCPSVFWAGSPWKCYRSHHNCGQEQPAPCPSWVRERELCRGLSLSHLSPAELLSVSGG</sequence>
<accession>A0A218VCS6</accession>
<protein>
    <submittedName>
        <fullName evidence="1">Uncharacterized protein</fullName>
    </submittedName>
</protein>
<reference evidence="1 2" key="1">
    <citation type="submission" date="2017-05" db="EMBL/GenBank/DDBJ databases">
        <title>Genome of assembly of the Bengalese finch, Lonchura striata domestica.</title>
        <authorList>
            <person name="Colquitt B.M."/>
            <person name="Brainard M.S."/>
        </authorList>
    </citation>
    <scope>NUCLEOTIDE SEQUENCE [LARGE SCALE GENOMIC DNA]</scope>
    <source>
        <strain evidence="1">White83orange57</strain>
    </source>
</reference>